<dbReference type="InterPro" id="IPR050549">
    <property type="entry name" value="MFS_Trehalose_Transporter"/>
</dbReference>
<evidence type="ECO:0000256" key="6">
    <source>
        <dbReference type="ARBA" id="ARBA00023180"/>
    </source>
</evidence>
<comment type="similarity">
    <text evidence="7">Belongs to the major facilitator superfamily. Sugar transporter (TC 2.A.1.1) family. Trehalose transporter subfamily.</text>
</comment>
<keyword evidence="3 9" id="KW-0812">Transmembrane</keyword>
<dbReference type="PRINTS" id="PR00171">
    <property type="entry name" value="SUGRTRNSPORT"/>
</dbReference>
<name>A0A2A3E6F6_APICC</name>
<gene>
    <name evidence="11" type="ORF">APICC_04233</name>
</gene>
<keyword evidence="5 9" id="KW-0472">Membrane</keyword>
<evidence type="ECO:0000256" key="4">
    <source>
        <dbReference type="ARBA" id="ARBA00022989"/>
    </source>
</evidence>
<dbReference type="NCBIfam" id="TIGR00879">
    <property type="entry name" value="SP"/>
    <property type="match status" value="1"/>
</dbReference>
<evidence type="ECO:0000256" key="2">
    <source>
        <dbReference type="ARBA" id="ARBA00022475"/>
    </source>
</evidence>
<dbReference type="PANTHER" id="PTHR48021:SF1">
    <property type="entry name" value="GH07001P-RELATED"/>
    <property type="match status" value="1"/>
</dbReference>
<evidence type="ECO:0000313" key="11">
    <source>
        <dbReference type="EMBL" id="PBC27327.1"/>
    </source>
</evidence>
<organism evidence="11 12">
    <name type="scientific">Apis cerana cerana</name>
    <name type="common">Oriental honeybee</name>
    <dbReference type="NCBI Taxonomy" id="94128"/>
    <lineage>
        <taxon>Eukaryota</taxon>
        <taxon>Metazoa</taxon>
        <taxon>Ecdysozoa</taxon>
        <taxon>Arthropoda</taxon>
        <taxon>Hexapoda</taxon>
        <taxon>Insecta</taxon>
        <taxon>Pterygota</taxon>
        <taxon>Neoptera</taxon>
        <taxon>Endopterygota</taxon>
        <taxon>Hymenoptera</taxon>
        <taxon>Apocrita</taxon>
        <taxon>Aculeata</taxon>
        <taxon>Apoidea</taxon>
        <taxon>Anthophila</taxon>
        <taxon>Apidae</taxon>
        <taxon>Apis</taxon>
    </lineage>
</organism>
<evidence type="ECO:0000256" key="3">
    <source>
        <dbReference type="ARBA" id="ARBA00022692"/>
    </source>
</evidence>
<sequence>MNENHLGISQQILISNTGDQVLSTNRLVQYIASLASTLGALAAGMTLAWTSSAGADGKNLESLYDIHISKNEFSWISSLVAIGSAVICIPIGILTDMIGRKYSMLLMVVPFSIGWLLIIFAKSVIMFYIGRFITGLSGGAFCVAAPIYTAEIAENEIRGTLGSYFQLLLTTGILLSYILGTFVNMRILSIISALVPLIFFVVFMFMPESPFYYLKKGNEKFARKNLIKLRGIQYNIENELQNQKNALEETNKNSISFWILIKSKTTLKSFIIAYGLMFFQQLSGVNVVIFYTNSIFEKANTGLNSGYSTIIVGVMQVLAVFVSTLIVDRAGRRILLLISIIFLCLTSCTLGVYFYLSKNEIDVNSIKWLPLVSVCIFIIMFNVGFGPLPWMMMGEIFAPEVKGVAASSACLFNWILVFIVTKFFSDLSETIGLAATFWLFAVICLIGTFFVYFIVPETKGKSLEEIQRELNNL</sequence>
<dbReference type="OrthoDB" id="6612291at2759"/>
<dbReference type="AlphaFoldDB" id="A0A2A3E6F6"/>
<dbReference type="FunFam" id="1.20.1250.20:FF:000055">
    <property type="entry name" value="Facilitated trehalose transporter Tret1-2 homolog"/>
    <property type="match status" value="1"/>
</dbReference>
<feature type="transmembrane region" description="Helical" evidence="9">
    <location>
        <begin position="185"/>
        <end position="206"/>
    </location>
</feature>
<feature type="transmembrane region" description="Helical" evidence="9">
    <location>
        <begin position="403"/>
        <end position="425"/>
    </location>
</feature>
<dbReference type="InterPro" id="IPR003663">
    <property type="entry name" value="Sugar/inositol_transpt"/>
</dbReference>
<keyword evidence="4 9" id="KW-1133">Transmembrane helix</keyword>
<feature type="transmembrane region" description="Helical" evidence="9">
    <location>
        <begin position="271"/>
        <end position="293"/>
    </location>
</feature>
<dbReference type="STRING" id="94128.A0A2A3E6F6"/>
<dbReference type="SUPFAM" id="SSF103473">
    <property type="entry name" value="MFS general substrate transporter"/>
    <property type="match status" value="1"/>
</dbReference>
<dbReference type="Proteomes" id="UP000242457">
    <property type="component" value="Unassembled WGS sequence"/>
</dbReference>
<feature type="transmembrane region" description="Helical" evidence="9">
    <location>
        <begin position="30"/>
        <end position="53"/>
    </location>
</feature>
<evidence type="ECO:0000256" key="9">
    <source>
        <dbReference type="SAM" id="Phobius"/>
    </source>
</evidence>
<feature type="transmembrane region" description="Helical" evidence="9">
    <location>
        <begin position="334"/>
        <end position="356"/>
    </location>
</feature>
<keyword evidence="11" id="KW-0762">Sugar transport</keyword>
<dbReference type="GO" id="GO:0051119">
    <property type="term" value="F:sugar transmembrane transporter activity"/>
    <property type="evidence" value="ECO:0007669"/>
    <property type="project" value="InterPro"/>
</dbReference>
<feature type="domain" description="Major facilitator superfamily (MFS) profile" evidence="10">
    <location>
        <begin position="32"/>
        <end position="459"/>
    </location>
</feature>
<dbReference type="PROSITE" id="PS50850">
    <property type="entry name" value="MFS"/>
    <property type="match status" value="1"/>
</dbReference>
<dbReference type="GO" id="GO:0005886">
    <property type="term" value="C:plasma membrane"/>
    <property type="evidence" value="ECO:0007669"/>
    <property type="project" value="UniProtKB-SubCell"/>
</dbReference>
<keyword evidence="8" id="KW-0813">Transport</keyword>
<keyword evidence="2" id="KW-1003">Cell membrane</keyword>
<feature type="transmembrane region" description="Helical" evidence="9">
    <location>
        <begin position="368"/>
        <end position="391"/>
    </location>
</feature>
<dbReference type="PANTHER" id="PTHR48021">
    <property type="match status" value="1"/>
</dbReference>
<evidence type="ECO:0000256" key="5">
    <source>
        <dbReference type="ARBA" id="ARBA00023136"/>
    </source>
</evidence>
<dbReference type="Gene3D" id="1.20.1250.20">
    <property type="entry name" value="MFS general substrate transporter like domains"/>
    <property type="match status" value="1"/>
</dbReference>
<comment type="subcellular location">
    <subcellularLocation>
        <location evidence="1">Cell membrane</location>
        <topology evidence="1">Multi-pass membrane protein</topology>
    </subcellularLocation>
</comment>
<feature type="transmembrane region" description="Helical" evidence="9">
    <location>
        <begin position="127"/>
        <end position="149"/>
    </location>
</feature>
<dbReference type="Pfam" id="PF00083">
    <property type="entry name" value="Sugar_tr"/>
    <property type="match status" value="1"/>
</dbReference>
<feature type="transmembrane region" description="Helical" evidence="9">
    <location>
        <begin position="102"/>
        <end position="121"/>
    </location>
</feature>
<protein>
    <submittedName>
        <fullName evidence="11">Solute carrier family 2, facilitated glucose transporter member</fullName>
    </submittedName>
</protein>
<keyword evidence="12" id="KW-1185">Reference proteome</keyword>
<dbReference type="CDD" id="cd17358">
    <property type="entry name" value="MFS_GLUT6_8_Class3_like"/>
    <property type="match status" value="1"/>
</dbReference>
<feature type="transmembrane region" description="Helical" evidence="9">
    <location>
        <begin position="161"/>
        <end position="179"/>
    </location>
</feature>
<feature type="transmembrane region" description="Helical" evidence="9">
    <location>
        <begin position="431"/>
        <end position="455"/>
    </location>
</feature>
<proteinExistence type="inferred from homology"/>
<evidence type="ECO:0000256" key="8">
    <source>
        <dbReference type="RuleBase" id="RU003346"/>
    </source>
</evidence>
<evidence type="ECO:0000256" key="7">
    <source>
        <dbReference type="ARBA" id="ARBA00024348"/>
    </source>
</evidence>
<dbReference type="InterPro" id="IPR044775">
    <property type="entry name" value="MFS_ERD6/Tret1-like"/>
</dbReference>
<evidence type="ECO:0000259" key="10">
    <source>
        <dbReference type="PROSITE" id="PS50850"/>
    </source>
</evidence>
<keyword evidence="6" id="KW-0325">Glycoprotein</keyword>
<dbReference type="PROSITE" id="PS00217">
    <property type="entry name" value="SUGAR_TRANSPORT_2"/>
    <property type="match status" value="1"/>
</dbReference>
<feature type="transmembrane region" description="Helical" evidence="9">
    <location>
        <begin position="305"/>
        <end position="327"/>
    </location>
</feature>
<dbReference type="EMBL" id="KZ288353">
    <property type="protein sequence ID" value="PBC27327.1"/>
    <property type="molecule type" value="Genomic_DNA"/>
</dbReference>
<dbReference type="InterPro" id="IPR005829">
    <property type="entry name" value="Sugar_transporter_CS"/>
</dbReference>
<dbReference type="InterPro" id="IPR036259">
    <property type="entry name" value="MFS_trans_sf"/>
</dbReference>
<accession>A0A2A3E6F6</accession>
<reference evidence="11 12" key="1">
    <citation type="submission" date="2014-07" db="EMBL/GenBank/DDBJ databases">
        <title>Genomic and transcriptomic analysis on Apis cerana provide comprehensive insights into honey bee biology.</title>
        <authorList>
            <person name="Diao Q."/>
            <person name="Sun L."/>
            <person name="Zheng H."/>
            <person name="Zheng H."/>
            <person name="Xu S."/>
            <person name="Wang S."/>
            <person name="Zeng Z."/>
            <person name="Hu F."/>
            <person name="Su S."/>
            <person name="Wu J."/>
        </authorList>
    </citation>
    <scope>NUCLEOTIDE SEQUENCE [LARGE SCALE GENOMIC DNA]</scope>
    <source>
        <tissue evidence="11">Pupae without intestine</tissue>
    </source>
</reference>
<evidence type="ECO:0000256" key="1">
    <source>
        <dbReference type="ARBA" id="ARBA00004651"/>
    </source>
</evidence>
<evidence type="ECO:0000313" key="12">
    <source>
        <dbReference type="Proteomes" id="UP000242457"/>
    </source>
</evidence>
<dbReference type="InterPro" id="IPR020846">
    <property type="entry name" value="MFS_dom"/>
</dbReference>
<dbReference type="InterPro" id="IPR005828">
    <property type="entry name" value="MFS_sugar_transport-like"/>
</dbReference>
<feature type="transmembrane region" description="Helical" evidence="9">
    <location>
        <begin position="73"/>
        <end position="95"/>
    </location>
</feature>